<sequence length="172" mass="19808">MKAKISILRKLLLVILFLNVQFLLAQTLKNDISQKEYPWAQEEVKQTMKAIVQSVKEGNVEKLIAFHAYGPKFTEFKMGEKRVGSEENEAHERKIFGSVTEIVKFDVNDLKVAIFYDKVANVTFHSNFHLKFGDDSVIVNDQISLLFVKDNTGNWKIVHEHHSPLKNKAINH</sequence>
<protein>
    <recommendedName>
        <fullName evidence="1">SnoaL-like domain-containing protein</fullName>
    </recommendedName>
</protein>
<organism evidence="2 3">
    <name type="scientific">Mangrovimonas spongiae</name>
    <dbReference type="NCBI Taxonomy" id="2494697"/>
    <lineage>
        <taxon>Bacteria</taxon>
        <taxon>Pseudomonadati</taxon>
        <taxon>Bacteroidota</taxon>
        <taxon>Flavobacteriia</taxon>
        <taxon>Flavobacteriales</taxon>
        <taxon>Flavobacteriaceae</taxon>
        <taxon>Mangrovimonas</taxon>
    </lineage>
</organism>
<dbReference type="SUPFAM" id="SSF54427">
    <property type="entry name" value="NTF2-like"/>
    <property type="match status" value="1"/>
</dbReference>
<gene>
    <name evidence="2" type="ORF">EJA19_07830</name>
</gene>
<accession>A0A3R9NN77</accession>
<dbReference type="AlphaFoldDB" id="A0A3R9NN77"/>
<feature type="domain" description="SnoaL-like" evidence="1">
    <location>
        <begin position="44"/>
        <end position="164"/>
    </location>
</feature>
<comment type="caution">
    <text evidence="2">The sequence shown here is derived from an EMBL/GenBank/DDBJ whole genome shotgun (WGS) entry which is preliminary data.</text>
</comment>
<dbReference type="Proteomes" id="UP000270620">
    <property type="component" value="Unassembled WGS sequence"/>
</dbReference>
<dbReference type="OrthoDB" id="1177502at2"/>
<dbReference type="RefSeq" id="WP_125467806.1">
    <property type="nucleotide sequence ID" value="NZ_RWBG01000003.1"/>
</dbReference>
<name>A0A3R9NN77_9FLAO</name>
<proteinExistence type="predicted"/>
<dbReference type="EMBL" id="RWBG01000003">
    <property type="protein sequence ID" value="RSK39782.1"/>
    <property type="molecule type" value="Genomic_DNA"/>
</dbReference>
<dbReference type="InterPro" id="IPR032710">
    <property type="entry name" value="NTF2-like_dom_sf"/>
</dbReference>
<dbReference type="Pfam" id="PF13474">
    <property type="entry name" value="SnoaL_3"/>
    <property type="match status" value="1"/>
</dbReference>
<evidence type="ECO:0000259" key="1">
    <source>
        <dbReference type="Pfam" id="PF13474"/>
    </source>
</evidence>
<evidence type="ECO:0000313" key="3">
    <source>
        <dbReference type="Proteomes" id="UP000270620"/>
    </source>
</evidence>
<dbReference type="Gene3D" id="3.10.450.50">
    <property type="match status" value="1"/>
</dbReference>
<dbReference type="InterPro" id="IPR037401">
    <property type="entry name" value="SnoaL-like"/>
</dbReference>
<evidence type="ECO:0000313" key="2">
    <source>
        <dbReference type="EMBL" id="RSK39782.1"/>
    </source>
</evidence>
<keyword evidence="3" id="KW-1185">Reference proteome</keyword>
<reference evidence="2 3" key="1">
    <citation type="submission" date="2018-12" db="EMBL/GenBank/DDBJ databases">
        <title>Mangrovimonas spongiae sp. nov., a novel member of the genus Mangrovimonas isolated from marine sponge.</title>
        <authorList>
            <person name="Zhuang L."/>
            <person name="Luo L."/>
        </authorList>
    </citation>
    <scope>NUCLEOTIDE SEQUENCE [LARGE SCALE GENOMIC DNA]</scope>
    <source>
        <strain evidence="2 3">HN-E26</strain>
    </source>
</reference>